<sequence>MPLLTVTVTPGAFDPSAQARLARGLTEAAFEAESIPPEAGPRARGIVLIQELAPGQFYSAGEPADSLVRGVFASLQVSAGVLDGARKARLAAAVQAAAEAAAPDRSRPVVTSLEIREVPEGNWAQNGRIARLPEITATARFGHLVDALAPARA</sequence>
<dbReference type="SUPFAM" id="SSF55331">
    <property type="entry name" value="Tautomerase/MIF"/>
    <property type="match status" value="1"/>
</dbReference>
<dbReference type="InterPro" id="IPR014347">
    <property type="entry name" value="Tautomerase/MIF_sf"/>
</dbReference>
<dbReference type="Proteomes" id="UP001303946">
    <property type="component" value="Chromosome"/>
</dbReference>
<protein>
    <recommendedName>
        <fullName evidence="3">Tautomerase enzyme</fullName>
    </recommendedName>
</protein>
<proteinExistence type="predicted"/>
<dbReference type="EMBL" id="CP136336">
    <property type="protein sequence ID" value="WOB08008.1"/>
    <property type="molecule type" value="Genomic_DNA"/>
</dbReference>
<accession>A0ABZ0CYQ7</accession>
<keyword evidence="2" id="KW-1185">Reference proteome</keyword>
<name>A0ABZ0CYQ7_9BURK</name>
<gene>
    <name evidence="1" type="ORF">RXV79_24285</name>
</gene>
<evidence type="ECO:0000313" key="1">
    <source>
        <dbReference type="EMBL" id="WOB08008.1"/>
    </source>
</evidence>
<reference evidence="1 2" key="1">
    <citation type="submission" date="2023-10" db="EMBL/GenBank/DDBJ databases">
        <title>Bacteria for the degradation of biodegradable plastic PBAT(Polybutylene adipate terephthalate).</title>
        <authorList>
            <person name="Weon H.-Y."/>
            <person name="Yeon J."/>
        </authorList>
    </citation>
    <scope>NUCLEOTIDE SEQUENCE [LARGE SCALE GENOMIC DNA]</scope>
    <source>
        <strain evidence="1 2">SBD 7-3</strain>
    </source>
</reference>
<dbReference type="RefSeq" id="WP_316700665.1">
    <property type="nucleotide sequence ID" value="NZ_CP136336.1"/>
</dbReference>
<evidence type="ECO:0008006" key="3">
    <source>
        <dbReference type="Google" id="ProtNLM"/>
    </source>
</evidence>
<organism evidence="1 2">
    <name type="scientific">Piscinibacter gummiphilus</name>
    <dbReference type="NCBI Taxonomy" id="946333"/>
    <lineage>
        <taxon>Bacteria</taxon>
        <taxon>Pseudomonadati</taxon>
        <taxon>Pseudomonadota</taxon>
        <taxon>Betaproteobacteria</taxon>
        <taxon>Burkholderiales</taxon>
        <taxon>Sphaerotilaceae</taxon>
        <taxon>Piscinibacter</taxon>
    </lineage>
</organism>
<evidence type="ECO:0000313" key="2">
    <source>
        <dbReference type="Proteomes" id="UP001303946"/>
    </source>
</evidence>
<dbReference type="Gene3D" id="3.30.429.10">
    <property type="entry name" value="Macrophage Migration Inhibitory Factor"/>
    <property type="match status" value="1"/>
</dbReference>